<proteinExistence type="predicted"/>
<evidence type="ECO:0008006" key="3">
    <source>
        <dbReference type="Google" id="ProtNLM"/>
    </source>
</evidence>
<reference evidence="2" key="1">
    <citation type="journal article" date="2019" name="Sci. Rep.">
        <title>Draft genome of Tanacetum cinerariifolium, the natural source of mosquito coil.</title>
        <authorList>
            <person name="Yamashiro T."/>
            <person name="Shiraishi A."/>
            <person name="Satake H."/>
            <person name="Nakayama K."/>
        </authorList>
    </citation>
    <scope>NUCLEOTIDE SEQUENCE</scope>
</reference>
<gene>
    <name evidence="2" type="ORF">Tci_043795</name>
</gene>
<comment type="caution">
    <text evidence="2">The sequence shown here is derived from an EMBL/GenBank/DDBJ whole genome shotgun (WGS) entry which is preliminary data.</text>
</comment>
<feature type="compositionally biased region" description="Polar residues" evidence="1">
    <location>
        <begin position="265"/>
        <end position="276"/>
    </location>
</feature>
<feature type="region of interest" description="Disordered" evidence="1">
    <location>
        <begin position="191"/>
        <end position="235"/>
    </location>
</feature>
<feature type="compositionally biased region" description="Low complexity" evidence="1">
    <location>
        <begin position="253"/>
        <end position="264"/>
    </location>
</feature>
<protein>
    <recommendedName>
        <fullName evidence="3">Integrase, catalytic region, zinc finger, CCHC-type, peptidase aspartic, catalytic</fullName>
    </recommendedName>
</protein>
<sequence>MVKNLTASTSNSDLVNQVDASVQNFKNHFVKEAAKFVRDFKSLPKEAGESLDKIMVLEKENEHLLRTVVTQDIMSIVPSPSVVETSELQTELERMFRINPTMNSRVDNFVPNKHVKASVMTKPITVSQLYVITKKDVNSNNHKHTSFVCNNIKLVNRNEKSEVICTTCKQCLITTNHDECVLKYVNGMNSNKKNQSVNASESVNQTKHMAHVNKSKRLGSEERLASPKPSKPRTCHRWLPTRRIFDLSEIRTESSNTESESDTSVCDNASTSNPQEPTRKGFPDSTSFLDGFMRLRWRNTCLYPLVVL</sequence>
<feature type="compositionally biased region" description="Basic residues" evidence="1">
    <location>
        <begin position="208"/>
        <end position="217"/>
    </location>
</feature>
<feature type="region of interest" description="Disordered" evidence="1">
    <location>
        <begin position="249"/>
        <end position="285"/>
    </location>
</feature>
<dbReference type="AlphaFoldDB" id="A0A6L2MEV9"/>
<dbReference type="EMBL" id="BKCJ010006375">
    <property type="protein sequence ID" value="GEU71817.1"/>
    <property type="molecule type" value="Genomic_DNA"/>
</dbReference>
<feature type="compositionally biased region" description="Polar residues" evidence="1">
    <location>
        <begin position="191"/>
        <end position="207"/>
    </location>
</feature>
<name>A0A6L2MEV9_TANCI</name>
<evidence type="ECO:0000256" key="1">
    <source>
        <dbReference type="SAM" id="MobiDB-lite"/>
    </source>
</evidence>
<organism evidence="2">
    <name type="scientific">Tanacetum cinerariifolium</name>
    <name type="common">Dalmatian daisy</name>
    <name type="synonym">Chrysanthemum cinerariifolium</name>
    <dbReference type="NCBI Taxonomy" id="118510"/>
    <lineage>
        <taxon>Eukaryota</taxon>
        <taxon>Viridiplantae</taxon>
        <taxon>Streptophyta</taxon>
        <taxon>Embryophyta</taxon>
        <taxon>Tracheophyta</taxon>
        <taxon>Spermatophyta</taxon>
        <taxon>Magnoliopsida</taxon>
        <taxon>eudicotyledons</taxon>
        <taxon>Gunneridae</taxon>
        <taxon>Pentapetalae</taxon>
        <taxon>asterids</taxon>
        <taxon>campanulids</taxon>
        <taxon>Asterales</taxon>
        <taxon>Asteraceae</taxon>
        <taxon>Asteroideae</taxon>
        <taxon>Anthemideae</taxon>
        <taxon>Anthemidinae</taxon>
        <taxon>Tanacetum</taxon>
    </lineage>
</organism>
<accession>A0A6L2MEV9</accession>
<evidence type="ECO:0000313" key="2">
    <source>
        <dbReference type="EMBL" id="GEU71817.1"/>
    </source>
</evidence>